<protein>
    <recommendedName>
        <fullName evidence="3">Short chain dehydrogenase</fullName>
    </recommendedName>
</protein>
<accession>A0AAW0R773</accession>
<dbReference type="EMBL" id="JAQQWP010000002">
    <property type="protein sequence ID" value="KAK8129727.1"/>
    <property type="molecule type" value="Genomic_DNA"/>
</dbReference>
<sequence length="97" mass="10069">MSVTSALHGIKSVIVTGANGGLGYESNLHLSRLSVGKLIMGVRTLAKGENAKKRVLGVTGQPYDSVKAFLTRAATGLQRLDGVLANASVMGNVETFP</sequence>
<proteinExistence type="predicted"/>
<evidence type="ECO:0000313" key="2">
    <source>
        <dbReference type="Proteomes" id="UP001392437"/>
    </source>
</evidence>
<organism evidence="1 2">
    <name type="scientific">Apiospora kogelbergensis</name>
    <dbReference type="NCBI Taxonomy" id="1337665"/>
    <lineage>
        <taxon>Eukaryota</taxon>
        <taxon>Fungi</taxon>
        <taxon>Dikarya</taxon>
        <taxon>Ascomycota</taxon>
        <taxon>Pezizomycotina</taxon>
        <taxon>Sordariomycetes</taxon>
        <taxon>Xylariomycetidae</taxon>
        <taxon>Amphisphaeriales</taxon>
        <taxon>Apiosporaceae</taxon>
        <taxon>Apiospora</taxon>
    </lineage>
</organism>
<name>A0AAW0R773_9PEZI</name>
<evidence type="ECO:0000313" key="1">
    <source>
        <dbReference type="EMBL" id="KAK8129727.1"/>
    </source>
</evidence>
<comment type="caution">
    <text evidence="1">The sequence shown here is derived from an EMBL/GenBank/DDBJ whole genome shotgun (WGS) entry which is preliminary data.</text>
</comment>
<dbReference type="SUPFAM" id="SSF51735">
    <property type="entry name" value="NAD(P)-binding Rossmann-fold domains"/>
    <property type="match status" value="1"/>
</dbReference>
<dbReference type="Proteomes" id="UP001392437">
    <property type="component" value="Unassembled WGS sequence"/>
</dbReference>
<dbReference type="InterPro" id="IPR036291">
    <property type="entry name" value="NAD(P)-bd_dom_sf"/>
</dbReference>
<evidence type="ECO:0008006" key="3">
    <source>
        <dbReference type="Google" id="ProtNLM"/>
    </source>
</evidence>
<gene>
    <name evidence="1" type="ORF">PG999_002107</name>
</gene>
<dbReference type="AlphaFoldDB" id="A0AAW0R773"/>
<dbReference type="Gene3D" id="3.40.50.720">
    <property type="entry name" value="NAD(P)-binding Rossmann-like Domain"/>
    <property type="match status" value="1"/>
</dbReference>
<reference evidence="1 2" key="1">
    <citation type="submission" date="2023-01" db="EMBL/GenBank/DDBJ databases">
        <title>Analysis of 21 Apiospora genomes using comparative genomics revels a genus with tremendous synthesis potential of carbohydrate active enzymes and secondary metabolites.</title>
        <authorList>
            <person name="Sorensen T."/>
        </authorList>
    </citation>
    <scope>NUCLEOTIDE SEQUENCE [LARGE SCALE GENOMIC DNA]</scope>
    <source>
        <strain evidence="1 2">CBS 117206</strain>
    </source>
</reference>
<keyword evidence="2" id="KW-1185">Reference proteome</keyword>